<feature type="region of interest" description="Disordered" evidence="3">
    <location>
        <begin position="553"/>
        <end position="615"/>
    </location>
</feature>
<reference evidence="5 6" key="1">
    <citation type="submission" date="2024-02" db="EMBL/GenBank/DDBJ databases">
        <authorList>
            <person name="Chen Y."/>
            <person name="Shah S."/>
            <person name="Dougan E. K."/>
            <person name="Thang M."/>
            <person name="Chan C."/>
        </authorList>
    </citation>
    <scope>NUCLEOTIDE SEQUENCE [LARGE SCALE GENOMIC DNA]</scope>
</reference>
<dbReference type="SUPFAM" id="SSF53474">
    <property type="entry name" value="alpha/beta-Hydrolases"/>
    <property type="match status" value="1"/>
</dbReference>
<feature type="compositionally biased region" description="Basic and acidic residues" evidence="3">
    <location>
        <begin position="579"/>
        <end position="595"/>
    </location>
</feature>
<organism evidence="5 6">
    <name type="scientific">Durusdinium trenchii</name>
    <dbReference type="NCBI Taxonomy" id="1381693"/>
    <lineage>
        <taxon>Eukaryota</taxon>
        <taxon>Sar</taxon>
        <taxon>Alveolata</taxon>
        <taxon>Dinophyceae</taxon>
        <taxon>Suessiales</taxon>
        <taxon>Symbiodiniaceae</taxon>
        <taxon>Durusdinium</taxon>
    </lineage>
</organism>
<feature type="coiled-coil region" evidence="2">
    <location>
        <begin position="18"/>
        <end position="66"/>
    </location>
</feature>
<feature type="compositionally biased region" description="Basic and acidic residues" evidence="3">
    <location>
        <begin position="708"/>
        <end position="717"/>
    </location>
</feature>
<protein>
    <recommendedName>
        <fullName evidence="4">Alpha/beta hydrolase fold-3 domain-containing protein</fullName>
    </recommendedName>
</protein>
<dbReference type="Pfam" id="PF07859">
    <property type="entry name" value="Abhydrolase_3"/>
    <property type="match status" value="1"/>
</dbReference>
<feature type="compositionally biased region" description="Acidic residues" evidence="3">
    <location>
        <begin position="685"/>
        <end position="699"/>
    </location>
</feature>
<dbReference type="InterPro" id="IPR050300">
    <property type="entry name" value="GDXG_lipolytic_enzyme"/>
</dbReference>
<feature type="compositionally biased region" description="Acidic residues" evidence="3">
    <location>
        <begin position="322"/>
        <end position="334"/>
    </location>
</feature>
<feature type="region of interest" description="Disordered" evidence="3">
    <location>
        <begin position="682"/>
        <end position="720"/>
    </location>
</feature>
<sequence>MAPKRSAVVDVLARKGYYDEMTNTFEEINEKRDIVEKELQELVEEREELVKAIAELQARLEQIAVSNKANCKTLRKTERILRQLEQGGAVARAALRKLLLSRMTLEERVAKVREDFQLSCNWPASPVSRQRLKKEDLTMTRTEEDGSEVVLPMRSYCATGIEKPPVIVYFHGESYVAGTLDTHDWLCSALAQLSQAAVLSVEYRRPPEVRFPVPVDDAWAALQWAAAGSLGWPAPALAVAGDAAGGALAMACALRARAASERGEEEVPDLRVQVLFYPWVDVRPNSDSMQSCQEDNDLHILMQEDLAFASEIYGPPRVKSSEEEEEEEEDDEPKVEEWMKVEEASPLLAGTLQNLPRTFLAYAADDLLAPDCRALVSRLRKEQGAEAVHELELPGPLGPGFAKDPTKAASYAALAAAGAFASGAFMGRVFGSFQSPYELPQAAEENSTTGYLPSPEDHEGNTTLLSWLFRDAATVALRTTSPAATWSFEVRLPEEHPALVEVEGRWWCRASPFQLELPLGHSYPLQIRAVLRDGSDVLCSSAWSPSTTVDLRPLATKNGPSRLEAPSKPNFQEFLRGISPDRRSPYRRETSDEQRTGGSGGFPATSPSTSAGDATATDLLTEPQTPSASPRKPRDVAELWSSERARKAFFDFLPMSMVVRWRATNGVLKGQVALYLRARAGSSAEPDEPEADEVPEPDVCEPAQDEPPLARETKEELPEPAADQLAHISGLLRPSLPLPVRAASGSFRSAMPAWGEVQRDLGRLLADPSFRIFLLSSTASLRPLRLPVAPTILERLQLLLAEQLNEAPELGFAQRVATAMSATVGVDFAVQVGLMPQFHQPMFILFLGGGGPEVRLLVNGFVASKPKHVRGDRPERKCTPWLASLCSPELRAGTPDGSETIWEYSVREAYAEDTGSAVECFRPLLDAMAQRGWSGWPMQ</sequence>
<dbReference type="PANTHER" id="PTHR48081:SF8">
    <property type="entry name" value="ALPHA_BETA HYDROLASE FOLD-3 DOMAIN-CONTAINING PROTEIN-RELATED"/>
    <property type="match status" value="1"/>
</dbReference>
<feature type="domain" description="Alpha/beta hydrolase fold-3" evidence="4">
    <location>
        <begin position="167"/>
        <end position="389"/>
    </location>
</feature>
<evidence type="ECO:0000259" key="4">
    <source>
        <dbReference type="Pfam" id="PF07859"/>
    </source>
</evidence>
<keyword evidence="1" id="KW-0378">Hydrolase</keyword>
<accession>A0ABP0MVN8</accession>
<comment type="caution">
    <text evidence="5">The sequence shown here is derived from an EMBL/GenBank/DDBJ whole genome shotgun (WGS) entry which is preliminary data.</text>
</comment>
<keyword evidence="2" id="KW-0175">Coiled coil</keyword>
<dbReference type="InterPro" id="IPR013094">
    <property type="entry name" value="AB_hydrolase_3"/>
</dbReference>
<gene>
    <name evidence="5" type="ORF">CCMP2556_LOCUS27571</name>
</gene>
<evidence type="ECO:0000256" key="1">
    <source>
        <dbReference type="ARBA" id="ARBA00022801"/>
    </source>
</evidence>
<name>A0ABP0MVN8_9DINO</name>
<dbReference type="EMBL" id="CAXAMN010020001">
    <property type="protein sequence ID" value="CAK9055439.1"/>
    <property type="molecule type" value="Genomic_DNA"/>
</dbReference>
<dbReference type="PANTHER" id="PTHR48081">
    <property type="entry name" value="AB HYDROLASE SUPERFAMILY PROTEIN C4A8.06C"/>
    <property type="match status" value="1"/>
</dbReference>
<keyword evidence="6" id="KW-1185">Reference proteome</keyword>
<evidence type="ECO:0000313" key="6">
    <source>
        <dbReference type="Proteomes" id="UP001642484"/>
    </source>
</evidence>
<feature type="region of interest" description="Disordered" evidence="3">
    <location>
        <begin position="313"/>
        <end position="334"/>
    </location>
</feature>
<proteinExistence type="predicted"/>
<dbReference type="Proteomes" id="UP001642484">
    <property type="component" value="Unassembled WGS sequence"/>
</dbReference>
<evidence type="ECO:0000313" key="5">
    <source>
        <dbReference type="EMBL" id="CAK9055439.1"/>
    </source>
</evidence>
<dbReference type="Gene3D" id="3.40.50.1820">
    <property type="entry name" value="alpha/beta hydrolase"/>
    <property type="match status" value="1"/>
</dbReference>
<dbReference type="InterPro" id="IPR029058">
    <property type="entry name" value="AB_hydrolase_fold"/>
</dbReference>
<evidence type="ECO:0000256" key="3">
    <source>
        <dbReference type="SAM" id="MobiDB-lite"/>
    </source>
</evidence>
<evidence type="ECO:0000256" key="2">
    <source>
        <dbReference type="SAM" id="Coils"/>
    </source>
</evidence>